<dbReference type="PANTHER" id="PTHR43681:SF1">
    <property type="entry name" value="SARCALUMENIN"/>
    <property type="match status" value="1"/>
</dbReference>
<evidence type="ECO:0000256" key="1">
    <source>
        <dbReference type="PROSITE-ProRule" id="PRU00339"/>
    </source>
</evidence>
<dbReference type="InterPro" id="IPR051943">
    <property type="entry name" value="TRAFAC_Dynamin-like_GTPase"/>
</dbReference>
<organism evidence="2 3">
    <name type="scientific">Oikeobacillus pervagus</name>
    <dbReference type="NCBI Taxonomy" id="1325931"/>
    <lineage>
        <taxon>Bacteria</taxon>
        <taxon>Bacillati</taxon>
        <taxon>Bacillota</taxon>
        <taxon>Bacilli</taxon>
        <taxon>Bacillales</taxon>
        <taxon>Bacillaceae</taxon>
        <taxon>Oikeobacillus</taxon>
    </lineage>
</organism>
<accession>A0AAJ1T0H2</accession>
<dbReference type="PANTHER" id="PTHR43681">
    <property type="entry name" value="TRANSMEMBRANE GTPASE FZO"/>
    <property type="match status" value="1"/>
</dbReference>
<comment type="caution">
    <text evidence="2">The sequence shown here is derived from an EMBL/GenBank/DDBJ whole genome shotgun (WGS) entry which is preliminary data.</text>
</comment>
<dbReference type="InterPro" id="IPR027417">
    <property type="entry name" value="P-loop_NTPase"/>
</dbReference>
<dbReference type="InterPro" id="IPR019734">
    <property type="entry name" value="TPR_rpt"/>
</dbReference>
<dbReference type="SUPFAM" id="SSF52540">
    <property type="entry name" value="P-loop containing nucleoside triphosphate hydrolases"/>
    <property type="match status" value="1"/>
</dbReference>
<gene>
    <name evidence="2" type="ORF">J2S13_002704</name>
</gene>
<keyword evidence="1" id="KW-0802">TPR repeat</keyword>
<protein>
    <submittedName>
        <fullName evidence="2">Tetratricopeptide (TPR) repeat protein</fullName>
    </submittedName>
</protein>
<dbReference type="Proteomes" id="UP001237207">
    <property type="component" value="Unassembled WGS sequence"/>
</dbReference>
<reference evidence="2" key="1">
    <citation type="submission" date="2023-07" db="EMBL/GenBank/DDBJ databases">
        <title>Genomic Encyclopedia of Type Strains, Phase IV (KMG-IV): sequencing the most valuable type-strain genomes for metagenomic binning, comparative biology and taxonomic classification.</title>
        <authorList>
            <person name="Goeker M."/>
        </authorList>
    </citation>
    <scope>NUCLEOTIDE SEQUENCE</scope>
    <source>
        <strain evidence="2">DSM 23947</strain>
    </source>
</reference>
<proteinExistence type="predicted"/>
<name>A0AAJ1T0H2_9BACI</name>
<dbReference type="PROSITE" id="PS50005">
    <property type="entry name" value="TPR"/>
    <property type="match status" value="1"/>
</dbReference>
<feature type="repeat" description="TPR" evidence="1">
    <location>
        <begin position="112"/>
        <end position="145"/>
    </location>
</feature>
<dbReference type="InterPro" id="IPR011990">
    <property type="entry name" value="TPR-like_helical_dom_sf"/>
</dbReference>
<dbReference type="AlphaFoldDB" id="A0AAJ1T0H2"/>
<evidence type="ECO:0000313" key="3">
    <source>
        <dbReference type="Proteomes" id="UP001237207"/>
    </source>
</evidence>
<dbReference type="RefSeq" id="WP_307258264.1">
    <property type="nucleotide sequence ID" value="NZ_JAUSUC010000041.1"/>
</dbReference>
<dbReference type="Gene3D" id="1.25.40.10">
    <property type="entry name" value="Tetratricopeptide repeat domain"/>
    <property type="match status" value="1"/>
</dbReference>
<dbReference type="SUPFAM" id="SSF48452">
    <property type="entry name" value="TPR-like"/>
    <property type="match status" value="1"/>
</dbReference>
<evidence type="ECO:0000313" key="2">
    <source>
        <dbReference type="EMBL" id="MDQ0216263.1"/>
    </source>
</evidence>
<keyword evidence="3" id="KW-1185">Reference proteome</keyword>
<dbReference type="EMBL" id="JAUSUC010000041">
    <property type="protein sequence ID" value="MDQ0216263.1"/>
    <property type="molecule type" value="Genomic_DNA"/>
</dbReference>
<dbReference type="Gene3D" id="3.40.50.300">
    <property type="entry name" value="P-loop containing nucleotide triphosphate hydrolases"/>
    <property type="match status" value="1"/>
</dbReference>
<sequence length="911" mass="108394">MKLEEQLIYKEYYISFLEGKEGDHPVAILGDAYFKEQEKERFDLSYIRFAQGEVYYHHKDYETAIFKWGQIQNELQGWARKNMGDAYFELGMFTNAEELYKSIKTDNSTLQSEIALQLFTLYIKEGRQHFANDTIQKALSLNPDYPNVTTIARTFFEENSDWVNAVKLAMEEAIRTESLSWFDLFKSYVREGRVRHLQPIEYKEMLIILYKLDQHRFEDLIIAIWDEYKHQNLSFTWLWNMNELILQLDLQQDDVWNHLPLLYRETYNELLQGVYPIGDLKEAMPNLLSAWVKITDDEQRLYASSALIAWNEVFPSTISEASVYNAEQLVRRGGMEKRALEKCIQVFESIQEWAGNQRVETDTRLRWLIQELANFQTQHLMVIGTEPSKKPSMFQMLFGDQVMGDFPSKAIMMYSDFDDIDIREMTYTYERDISGLSEFYDTIENAENIEQSLFDFKLPNHFLQKHALTLVDTPELDQHVDWQETFRYIPFADQVLFLLNAETPLNEQKCEVIKKTKEISRDIPIHFFLNIDSIPSDKVEEVVKETEKTIKEYAKDAPLRTFTKNNQRQLLQDLEEVSSSFSIEESSRVKKILYYLQMLVSSMWQQRTDIENDYMDRIHWNQDMQERLNGAIHQLKDLEEDKTNKLTTSYSQIFDEIKKELMEKIPNILRECTDIIKEESDFRTMHDKLNQVMNERVQNYLQHTTLPLVHRSFQEWIQTSKEEFDQAQNFLNDMCDGFNFMYGEERLKFDCDYKILDDWHRDGERMTVRAQLENENILNWQSPSQMFLKSAGKILGALQQNQLFLKNQFKKFIENHDYEDVTKSIMTKFFIPFDLFGQSLDRDIKAFFKQPFDVLVQEEKTVQALVVDNERKLAELRTNSELFEDPLNLFKVRLHQYSNMVNIEEVYEYGI</sequence>